<protein>
    <recommendedName>
        <fullName evidence="3">TetR family transcriptional regulator</fullName>
    </recommendedName>
</protein>
<name>A0A7X6L1L3_9NOCA</name>
<reference evidence="1 2" key="1">
    <citation type="submission" date="2020-04" db="EMBL/GenBank/DDBJ databases">
        <title>MicrobeNet Type strains.</title>
        <authorList>
            <person name="Nicholson A.C."/>
        </authorList>
    </citation>
    <scope>NUCLEOTIDE SEQUENCE [LARGE SCALE GENOMIC DNA]</scope>
    <source>
        <strain evidence="1 2">DSM 44956</strain>
    </source>
</reference>
<proteinExistence type="predicted"/>
<evidence type="ECO:0008006" key="3">
    <source>
        <dbReference type="Google" id="ProtNLM"/>
    </source>
</evidence>
<comment type="caution">
    <text evidence="1">The sequence shown here is derived from an EMBL/GenBank/DDBJ whole genome shotgun (WGS) entry which is preliminary data.</text>
</comment>
<keyword evidence="2" id="KW-1185">Reference proteome</keyword>
<organism evidence="1 2">
    <name type="scientific">Nocardia gamkensis</name>
    <dbReference type="NCBI Taxonomy" id="352869"/>
    <lineage>
        <taxon>Bacteria</taxon>
        <taxon>Bacillati</taxon>
        <taxon>Actinomycetota</taxon>
        <taxon>Actinomycetes</taxon>
        <taxon>Mycobacteriales</taxon>
        <taxon>Nocardiaceae</taxon>
        <taxon>Nocardia</taxon>
    </lineage>
</organism>
<accession>A0A7X6L1L3</accession>
<sequence length="118" mass="12206">MRILDADAAGIDDPTGIVRAHMRALGEVGIGDPDIAAIVLSVRYQILEDPAISSRLAVGIRAGVSAGCFRTHDLGAALDLVGGVALAILRTSQRDPAAVTAGWIESLTDQVLVALGHR</sequence>
<dbReference type="AlphaFoldDB" id="A0A7X6L1L3"/>
<dbReference type="Proteomes" id="UP000540698">
    <property type="component" value="Unassembled WGS sequence"/>
</dbReference>
<dbReference type="Gene3D" id="1.10.357.10">
    <property type="entry name" value="Tetracycline Repressor, domain 2"/>
    <property type="match status" value="1"/>
</dbReference>
<gene>
    <name evidence="1" type="ORF">HGB38_07010</name>
</gene>
<evidence type="ECO:0000313" key="2">
    <source>
        <dbReference type="Proteomes" id="UP000540698"/>
    </source>
</evidence>
<dbReference type="EMBL" id="JAAXOS010000003">
    <property type="protein sequence ID" value="NKY25969.1"/>
    <property type="molecule type" value="Genomic_DNA"/>
</dbReference>
<evidence type="ECO:0000313" key="1">
    <source>
        <dbReference type="EMBL" id="NKY25969.1"/>
    </source>
</evidence>
<dbReference type="RefSeq" id="WP_062974410.1">
    <property type="nucleotide sequence ID" value="NZ_JAAXOS010000003.1"/>
</dbReference>